<dbReference type="InterPro" id="IPR011051">
    <property type="entry name" value="RmlC_Cupin_sf"/>
</dbReference>
<dbReference type="Pfam" id="PF05899">
    <property type="entry name" value="Cupin_3"/>
    <property type="match status" value="1"/>
</dbReference>
<keyword evidence="3" id="KW-1185">Reference proteome</keyword>
<dbReference type="EMBL" id="BKDJ01000003">
    <property type="protein sequence ID" value="GER22269.1"/>
    <property type="molecule type" value="Genomic_DNA"/>
</dbReference>
<comment type="caution">
    <text evidence="2">The sequence shown here is derived from an EMBL/GenBank/DDBJ whole genome shotgun (WGS) entry which is preliminary data.</text>
</comment>
<accession>A0A5A7NNR0</accession>
<dbReference type="Proteomes" id="UP000325307">
    <property type="component" value="Unassembled WGS sequence"/>
</dbReference>
<evidence type="ECO:0000313" key="2">
    <source>
        <dbReference type="EMBL" id="GER22269.1"/>
    </source>
</evidence>
<protein>
    <submittedName>
        <fullName evidence="2">Cupin</fullName>
    </submittedName>
</protein>
<dbReference type="PANTHER" id="PTHR40943">
    <property type="entry name" value="CYTOPLASMIC PROTEIN-RELATED"/>
    <property type="match status" value="1"/>
</dbReference>
<dbReference type="AlphaFoldDB" id="A0A5A7NNR0"/>
<dbReference type="SUPFAM" id="SSF51182">
    <property type="entry name" value="RmlC-like cupins"/>
    <property type="match status" value="1"/>
</dbReference>
<dbReference type="Gene3D" id="2.60.120.10">
    <property type="entry name" value="Jelly Rolls"/>
    <property type="match status" value="1"/>
</dbReference>
<name>A0A5A7NNR0_9MICC</name>
<feature type="domain" description="(S)-ureidoglycine aminohydrolase cupin" evidence="1">
    <location>
        <begin position="50"/>
        <end position="126"/>
    </location>
</feature>
<organism evidence="2 3">
    <name type="scientific">Zafaria cholistanensis</name>
    <dbReference type="NCBI Taxonomy" id="1682741"/>
    <lineage>
        <taxon>Bacteria</taxon>
        <taxon>Bacillati</taxon>
        <taxon>Actinomycetota</taxon>
        <taxon>Actinomycetes</taxon>
        <taxon>Micrococcales</taxon>
        <taxon>Micrococcaceae</taxon>
        <taxon>Zafaria</taxon>
    </lineage>
</organism>
<proteinExistence type="predicted"/>
<reference evidence="2 3" key="1">
    <citation type="submission" date="2019-09" db="EMBL/GenBank/DDBJ databases">
        <title>Arthrobacter zafarii sp. nov., a moderately thermotolerant and halotolerant actinobacterium isolated from Cholistan desert soil of Pakistan.</title>
        <authorList>
            <person name="Amin A."/>
            <person name="Ahmed I."/>
            <person name="Khalid N."/>
            <person name="Schumann P."/>
            <person name="Busse H.J."/>
            <person name="Khan I.U."/>
            <person name="Li S."/>
            <person name="Li W.J."/>
        </authorList>
    </citation>
    <scope>NUCLEOTIDE SEQUENCE [LARGE SCALE GENOMIC DNA]</scope>
    <source>
        <strain evidence="2 3">NCCP-1664</strain>
    </source>
</reference>
<dbReference type="InterPro" id="IPR008579">
    <property type="entry name" value="UGlyAH_Cupin_dom"/>
</dbReference>
<sequence>MGMERLKGLGEIGLKPGQALRVNRLPLEHGPVPAERVAVGTPTVASMALAELGGFEVGVWELTEGTTYDVEADEVFVVTAGRASVVIEPQDGHPARKAELAPGTLMRLAAGMRTVWTVAEPLRKVYLNRAGR</sequence>
<evidence type="ECO:0000259" key="1">
    <source>
        <dbReference type="Pfam" id="PF05899"/>
    </source>
</evidence>
<dbReference type="InterPro" id="IPR014710">
    <property type="entry name" value="RmlC-like_jellyroll"/>
</dbReference>
<gene>
    <name evidence="2" type="ORF">NCCP1664_07660</name>
</gene>
<dbReference type="PANTHER" id="PTHR40943:SF1">
    <property type="entry name" value="CYTOPLASMIC PROTEIN"/>
    <property type="match status" value="1"/>
</dbReference>
<evidence type="ECO:0000313" key="3">
    <source>
        <dbReference type="Proteomes" id="UP000325307"/>
    </source>
</evidence>